<dbReference type="AlphaFoldDB" id="A0A6G1X6M6"/>
<evidence type="ECO:0000256" key="1">
    <source>
        <dbReference type="SAM" id="SignalP"/>
    </source>
</evidence>
<dbReference type="InterPro" id="IPR032366">
    <property type="entry name" value="DUF4871"/>
</dbReference>
<keyword evidence="1" id="KW-0732">Signal</keyword>
<organism evidence="2 3">
    <name type="scientific">Salinibacillus xinjiangensis</name>
    <dbReference type="NCBI Taxonomy" id="1229268"/>
    <lineage>
        <taxon>Bacteria</taxon>
        <taxon>Bacillati</taxon>
        <taxon>Bacillota</taxon>
        <taxon>Bacilli</taxon>
        <taxon>Bacillales</taxon>
        <taxon>Bacillaceae</taxon>
        <taxon>Salinibacillus</taxon>
    </lineage>
</organism>
<dbReference type="Gene3D" id="2.60.40.3830">
    <property type="match status" value="1"/>
</dbReference>
<dbReference type="EMBL" id="WJNH01000005">
    <property type="protein sequence ID" value="MRG86597.1"/>
    <property type="molecule type" value="Genomic_DNA"/>
</dbReference>
<dbReference type="Proteomes" id="UP000480185">
    <property type="component" value="Unassembled WGS sequence"/>
</dbReference>
<feature type="chain" id="PRO_5026125008" evidence="1">
    <location>
        <begin position="23"/>
        <end position="150"/>
    </location>
</feature>
<gene>
    <name evidence="2" type="ORF">GH754_09665</name>
</gene>
<dbReference type="RefSeq" id="WP_323741950.1">
    <property type="nucleotide sequence ID" value="NZ_WJNH01000005.1"/>
</dbReference>
<protein>
    <submittedName>
        <fullName evidence="2">DUF4871 domain-containing protein</fullName>
    </submittedName>
</protein>
<dbReference type="Pfam" id="PF16167">
    <property type="entry name" value="DUF4871"/>
    <property type="match status" value="1"/>
</dbReference>
<evidence type="ECO:0000313" key="3">
    <source>
        <dbReference type="Proteomes" id="UP000480185"/>
    </source>
</evidence>
<name>A0A6G1X6M6_9BACI</name>
<dbReference type="PROSITE" id="PS51257">
    <property type="entry name" value="PROKAR_LIPOPROTEIN"/>
    <property type="match status" value="1"/>
</dbReference>
<reference evidence="2 3" key="1">
    <citation type="submission" date="2019-11" db="EMBL/GenBank/DDBJ databases">
        <authorList>
            <person name="Li J."/>
        </authorList>
    </citation>
    <scope>NUCLEOTIDE SEQUENCE [LARGE SCALE GENOMIC DNA]</scope>
    <source>
        <strain evidence="2 3">J4</strain>
    </source>
</reference>
<accession>A0A6G1X6M6</accession>
<sequence length="150" mass="17046">MKKVILFLVCLLLLIGCSYETAKTSKQNWEESATFVRKSGFVFRIGDNGRFGFGEYGPFIAGETQKYMWHFWGDADTLTKPFKVIGVSKETSEKITVLQKQNNMNTLAPNNGADHHLPSYMELPNPGLWKLEVYFGDELFGNIIVNVIEK</sequence>
<evidence type="ECO:0000313" key="2">
    <source>
        <dbReference type="EMBL" id="MRG86597.1"/>
    </source>
</evidence>
<comment type="caution">
    <text evidence="2">The sequence shown here is derived from an EMBL/GenBank/DDBJ whole genome shotgun (WGS) entry which is preliminary data.</text>
</comment>
<proteinExistence type="predicted"/>
<feature type="signal peptide" evidence="1">
    <location>
        <begin position="1"/>
        <end position="22"/>
    </location>
</feature>
<keyword evidence="3" id="KW-1185">Reference proteome</keyword>